<organism evidence="1 2">
    <name type="scientific">Imtechella halotolerans K1</name>
    <dbReference type="NCBI Taxonomy" id="946077"/>
    <lineage>
        <taxon>Bacteria</taxon>
        <taxon>Pseudomonadati</taxon>
        <taxon>Bacteroidota</taxon>
        <taxon>Flavobacteriia</taxon>
        <taxon>Flavobacteriales</taxon>
        <taxon>Flavobacteriaceae</taxon>
        <taxon>Imtechella</taxon>
    </lineage>
</organism>
<comment type="caution">
    <text evidence="1">The sequence shown here is derived from an EMBL/GenBank/DDBJ whole genome shotgun (WGS) entry which is preliminary data.</text>
</comment>
<sequence length="103" mass="12136">MRNFVYLLLFISFFIFALSCKSKQQNIEYTELPAYQPINDSRVLKNILNSENVKNIQKLIIDNREYPVEDFQRITDTLKIDKYSLKIDNDSISGRKILILKSS</sequence>
<protein>
    <submittedName>
        <fullName evidence="1">Uncharacterized protein</fullName>
    </submittedName>
</protein>
<evidence type="ECO:0000313" key="2">
    <source>
        <dbReference type="Proteomes" id="UP000005938"/>
    </source>
</evidence>
<dbReference type="RefSeq" id="WP_008238609.1">
    <property type="nucleotide sequence ID" value="NZ_AJJU01000005.1"/>
</dbReference>
<dbReference type="Proteomes" id="UP000005938">
    <property type="component" value="Unassembled WGS sequence"/>
</dbReference>
<dbReference type="PROSITE" id="PS51257">
    <property type="entry name" value="PROKAR_LIPOPROTEIN"/>
    <property type="match status" value="1"/>
</dbReference>
<proteinExistence type="predicted"/>
<dbReference type="EMBL" id="AJJU01000005">
    <property type="protein sequence ID" value="EID75374.1"/>
    <property type="molecule type" value="Genomic_DNA"/>
</dbReference>
<dbReference type="AlphaFoldDB" id="I0WG58"/>
<name>I0WG58_9FLAO</name>
<gene>
    <name evidence="1" type="ORF">W5A_06416</name>
</gene>
<reference evidence="1 2" key="1">
    <citation type="journal article" date="2012" name="J. Bacteriol.">
        <title>Genome Sequence of the Halotolerant Bacterium Imtechella halotolerans K1T.</title>
        <authorList>
            <person name="Kumar S."/>
            <person name="Vikram S."/>
            <person name="Subramanian S."/>
            <person name="Raghava G.P."/>
            <person name="Pinnaka A.K."/>
        </authorList>
    </citation>
    <scope>NUCLEOTIDE SEQUENCE [LARGE SCALE GENOMIC DNA]</scope>
    <source>
        <strain evidence="1 2">K1</strain>
    </source>
</reference>
<keyword evidence="2" id="KW-1185">Reference proteome</keyword>
<evidence type="ECO:0000313" key="1">
    <source>
        <dbReference type="EMBL" id="EID75374.1"/>
    </source>
</evidence>
<accession>I0WG58</accession>